<keyword evidence="6 12" id="KW-0812">Transmembrane</keyword>
<keyword evidence="5 12" id="KW-0602">Photosynthesis</keyword>
<comment type="function">
    <text evidence="13">Controls the interaction of photosystem II (PSII) cores with the light-harvesting antenna, regulates electron flow through the 2 photosystem reaction centers. PSII is a light-driven water plastoquinone oxidoreductase, using light energy to abstract electrons from H(2)O, generating a proton gradient subsequently used for ATP formation.</text>
</comment>
<keyword evidence="15" id="KW-0934">Plastid</keyword>
<dbReference type="InterPro" id="IPR036512">
    <property type="entry name" value="PSII_PsbZ_sf"/>
</dbReference>
<accession>A0A1Z1MKR2</accession>
<sequence>MIVLIIQLLILILVILSTLLVIGIPVTLASPGQWEKSKNLIYTSIGIWVGLIVITTIINSFII</sequence>
<name>A0A1Z1MKR2_9FLOR</name>
<dbReference type="SUPFAM" id="SSF161055">
    <property type="entry name" value="PsbZ-like"/>
    <property type="match status" value="1"/>
</dbReference>
<evidence type="ECO:0000256" key="13">
    <source>
        <dbReference type="RuleBase" id="RU003472"/>
    </source>
</evidence>
<evidence type="ECO:0000256" key="11">
    <source>
        <dbReference type="ARBA" id="ARBA00038734"/>
    </source>
</evidence>
<gene>
    <name evidence="12 15" type="primary">psbZ</name>
</gene>
<geneLocation type="chloroplast" evidence="15"/>
<keyword evidence="15" id="KW-0150">Chloroplast</keyword>
<dbReference type="PANTHER" id="PTHR34971">
    <property type="entry name" value="PHOTOSYSTEM II REACTION CENTER PROTEIN Z"/>
    <property type="match status" value="1"/>
</dbReference>
<organism evidence="15">
    <name type="scientific">Dasyclonium flaccidum</name>
    <dbReference type="NCBI Taxonomy" id="2007274"/>
    <lineage>
        <taxon>Eukaryota</taxon>
        <taxon>Rhodophyta</taxon>
        <taxon>Florideophyceae</taxon>
        <taxon>Rhodymeniophycidae</taxon>
        <taxon>Ceramiales</taxon>
        <taxon>Rhodomelaceae</taxon>
        <taxon>Polyzonieae</taxon>
        <taxon>Dasyclonium</taxon>
    </lineage>
</organism>
<dbReference type="GO" id="GO:0009539">
    <property type="term" value="C:photosystem II reaction center"/>
    <property type="evidence" value="ECO:0007669"/>
    <property type="project" value="InterPro"/>
</dbReference>
<evidence type="ECO:0000256" key="1">
    <source>
        <dbReference type="ARBA" id="ARBA00004141"/>
    </source>
</evidence>
<reference evidence="15" key="1">
    <citation type="journal article" date="2017" name="J. Phycol.">
        <title>Analysis of chloroplast genomes and a supermatrix inform reclassification of the Rhodomelaceae (Rhodophyta).</title>
        <authorList>
            <person name="Diaz-Tapia P."/>
            <person name="Maggs C.A."/>
            <person name="West J.A."/>
            <person name="Verbruggen H."/>
        </authorList>
    </citation>
    <scope>NUCLEOTIDE SEQUENCE</scope>
    <source>
        <strain evidence="15">PD1087</strain>
    </source>
</reference>
<comment type="subcellular location">
    <subcellularLocation>
        <location evidence="1">Membrane</location>
        <topology evidence="1">Multi-pass membrane protein</topology>
    </subcellularLocation>
    <subcellularLocation>
        <location evidence="12">Plastid</location>
        <location evidence="12">Chloroplast thylakoid membrane</location>
        <topology evidence="12">Multi-pass membrane protein</topology>
    </subcellularLocation>
</comment>
<comment type="subunit">
    <text evidence="11 12">PSII is composed of 1 copy each of membrane proteins PsbA, PsbB, PsbC, PsbD, PsbE, PsbF, PsbH, PsbI, PsbJ, PsbK, PsbL, PsbM, PsbT, PsbY, PsbZ, Psb30/Ycf12, at least 3 peripheral proteins of the oxygen-evolving complex and a large number of cofactors. It forms dimeric complexes.</text>
</comment>
<dbReference type="GO" id="GO:0042549">
    <property type="term" value="P:photosystem II stabilization"/>
    <property type="evidence" value="ECO:0007669"/>
    <property type="project" value="InterPro"/>
</dbReference>
<keyword evidence="4 12" id="KW-0674">Reaction center</keyword>
<keyword evidence="9 12" id="KW-0472">Membrane</keyword>
<dbReference type="InterPro" id="IPR002644">
    <property type="entry name" value="PSII_PsbZ"/>
</dbReference>
<dbReference type="EMBL" id="MF101443">
    <property type="protein sequence ID" value="ARW66663.1"/>
    <property type="molecule type" value="Genomic_DNA"/>
</dbReference>
<dbReference type="GeneID" id="33359842"/>
<comment type="similarity">
    <text evidence="2 12 13">Belongs to the PsbZ family.</text>
</comment>
<evidence type="ECO:0000256" key="7">
    <source>
        <dbReference type="ARBA" id="ARBA00022989"/>
    </source>
</evidence>
<evidence type="ECO:0000256" key="2">
    <source>
        <dbReference type="ARBA" id="ARBA00008367"/>
    </source>
</evidence>
<dbReference type="AlphaFoldDB" id="A0A1Z1MKR2"/>
<keyword evidence="7 12" id="KW-1133">Transmembrane helix</keyword>
<evidence type="ECO:0000256" key="9">
    <source>
        <dbReference type="ARBA" id="ARBA00023136"/>
    </source>
</evidence>
<dbReference type="Pfam" id="PF01737">
    <property type="entry name" value="Ycf9"/>
    <property type="match status" value="1"/>
</dbReference>
<evidence type="ECO:0000256" key="8">
    <source>
        <dbReference type="ARBA" id="ARBA00023078"/>
    </source>
</evidence>
<dbReference type="PANTHER" id="PTHR34971:SF2">
    <property type="entry name" value="PHOTOSYSTEM II REACTION CENTER PROTEIN Z"/>
    <property type="match status" value="1"/>
</dbReference>
<evidence type="ECO:0000256" key="3">
    <source>
        <dbReference type="ARBA" id="ARBA00021665"/>
    </source>
</evidence>
<keyword evidence="8 12" id="KW-0793">Thylakoid</keyword>
<feature type="transmembrane region" description="Helical" evidence="14">
    <location>
        <begin position="39"/>
        <end position="62"/>
    </location>
</feature>
<dbReference type="GO" id="GO:0009535">
    <property type="term" value="C:chloroplast thylakoid membrane"/>
    <property type="evidence" value="ECO:0007669"/>
    <property type="project" value="UniProtKB-SubCell"/>
</dbReference>
<dbReference type="HAMAP" id="MF_00644">
    <property type="entry name" value="PSII_PsbZ"/>
    <property type="match status" value="1"/>
</dbReference>
<dbReference type="GO" id="GO:0015979">
    <property type="term" value="P:photosynthesis"/>
    <property type="evidence" value="ECO:0007669"/>
    <property type="project" value="UniProtKB-UniRule"/>
</dbReference>
<evidence type="ECO:0000256" key="4">
    <source>
        <dbReference type="ARBA" id="ARBA00022469"/>
    </source>
</evidence>
<comment type="function">
    <text evidence="12">May control the interaction of photosystem II (PSII) cores with the light-harvesting antenna, regulates electron flow through the 2 photosystem reaction centers. PSII is a light-driven water plastoquinone oxidoreductase, using light energy to abstract electrons from H(2)O, generating a proton gradient subsequently used for ATP formation.</text>
</comment>
<evidence type="ECO:0000256" key="14">
    <source>
        <dbReference type="SAM" id="Phobius"/>
    </source>
</evidence>
<evidence type="ECO:0000256" key="12">
    <source>
        <dbReference type="HAMAP-Rule" id="MF_00644"/>
    </source>
</evidence>
<evidence type="ECO:0000313" key="15">
    <source>
        <dbReference type="EMBL" id="ARW66663.1"/>
    </source>
</evidence>
<keyword evidence="10 12" id="KW-0604">Photosystem II</keyword>
<evidence type="ECO:0000256" key="6">
    <source>
        <dbReference type="ARBA" id="ARBA00022692"/>
    </source>
</evidence>
<evidence type="ECO:0000256" key="5">
    <source>
        <dbReference type="ARBA" id="ARBA00022531"/>
    </source>
</evidence>
<dbReference type="RefSeq" id="YP_009397477.1">
    <property type="nucleotide sequence ID" value="NC_035287.1"/>
</dbReference>
<protein>
    <recommendedName>
        <fullName evidence="3 12">Photosystem II reaction center protein Z</fullName>
        <shortName evidence="12">PSII-Z</shortName>
    </recommendedName>
</protein>
<dbReference type="NCBIfam" id="TIGR03043">
    <property type="entry name" value="PS_II_psbZ"/>
    <property type="match status" value="1"/>
</dbReference>
<evidence type="ECO:0000256" key="10">
    <source>
        <dbReference type="ARBA" id="ARBA00023276"/>
    </source>
</evidence>
<proteinExistence type="inferred from homology"/>
<dbReference type="Gene3D" id="1.10.287.740">
    <property type="entry name" value="Photosystem II PsbZ, reaction centre"/>
    <property type="match status" value="1"/>
</dbReference>